<accession>A0A7S0N8D1</accession>
<dbReference type="InterPro" id="IPR013216">
    <property type="entry name" value="Methyltransf_11"/>
</dbReference>
<gene>
    <name evidence="3" type="ORF">POBO1169_LOCUS6887</name>
</gene>
<reference evidence="3" key="1">
    <citation type="submission" date="2021-01" db="EMBL/GenBank/DDBJ databases">
        <authorList>
            <person name="Corre E."/>
            <person name="Pelletier E."/>
            <person name="Niang G."/>
            <person name="Scheremetjew M."/>
            <person name="Finn R."/>
            <person name="Kale V."/>
            <person name="Holt S."/>
            <person name="Cochrane G."/>
            <person name="Meng A."/>
            <person name="Brown T."/>
            <person name="Cohen L."/>
        </authorList>
    </citation>
    <scope>NUCLEOTIDE SEQUENCE</scope>
    <source>
        <strain evidence="3">CCMP722</strain>
    </source>
</reference>
<feature type="domain" description="Methyltransferase type 11" evidence="2">
    <location>
        <begin position="157"/>
        <end position="251"/>
    </location>
</feature>
<dbReference type="InterPro" id="IPR052356">
    <property type="entry name" value="Thiol_S-MT"/>
</dbReference>
<dbReference type="Gene3D" id="3.40.50.150">
    <property type="entry name" value="Vaccinia Virus protein VP39"/>
    <property type="match status" value="1"/>
</dbReference>
<feature type="region of interest" description="Disordered" evidence="1">
    <location>
        <begin position="37"/>
        <end position="76"/>
    </location>
</feature>
<evidence type="ECO:0000313" key="3">
    <source>
        <dbReference type="EMBL" id="CAD8661558.1"/>
    </source>
</evidence>
<dbReference type="SUPFAM" id="SSF53335">
    <property type="entry name" value="S-adenosyl-L-methionine-dependent methyltransferases"/>
    <property type="match status" value="1"/>
</dbReference>
<dbReference type="PANTHER" id="PTHR45036:SF1">
    <property type="entry name" value="METHYLTRANSFERASE LIKE 7A"/>
    <property type="match status" value="1"/>
</dbReference>
<dbReference type="EMBL" id="HBFA01013239">
    <property type="protein sequence ID" value="CAD8661558.1"/>
    <property type="molecule type" value="Transcribed_RNA"/>
</dbReference>
<evidence type="ECO:0000259" key="2">
    <source>
        <dbReference type="Pfam" id="PF08241"/>
    </source>
</evidence>
<organism evidence="3">
    <name type="scientific">Pyramimonas obovata</name>
    <dbReference type="NCBI Taxonomy" id="1411642"/>
    <lineage>
        <taxon>Eukaryota</taxon>
        <taxon>Viridiplantae</taxon>
        <taxon>Chlorophyta</taxon>
        <taxon>Pyramimonadophyceae</taxon>
        <taxon>Pyramimonadales</taxon>
        <taxon>Pyramimonadaceae</taxon>
        <taxon>Pyramimonas</taxon>
        <taxon>Pyramimonas incertae sedis</taxon>
    </lineage>
</organism>
<proteinExistence type="predicted"/>
<name>A0A7S0N8D1_9CHLO</name>
<dbReference type="PANTHER" id="PTHR45036">
    <property type="entry name" value="METHYLTRANSFERASE LIKE 7B"/>
    <property type="match status" value="1"/>
</dbReference>
<dbReference type="AlphaFoldDB" id="A0A7S0N8D1"/>
<sequence length="342" mass="36194">MSSSLARTFAPSPYADNQHECISSSARCGRLWRPASRPCRGTRPSTVASGVGDSSGSHVETSFPKHKHEPTAPEPTRLIAPGALTRRRVLSGCACGACASLIARPAHAAAGLEALFPQYSAVIAASMESGMDTYEANIEQRKQALFATLDAGAKDVLELGIGTGPNLKYYRPGTRVVGVEPNEYMDEYAREKAEALGLSLELRRGVGEALPLEDASVDVVVGTLVMCTVADPARVLAEVARVLRPGGQYLFIDHVAADPGTTLLFQQRLLDGLQQFVAGGCHLTRKTGELIESATKSAVPSSAKAGTVIAPLFDDVTIERFMVDDIWVIAPHVAGVATRVAA</sequence>
<protein>
    <recommendedName>
        <fullName evidence="2">Methyltransferase type 11 domain-containing protein</fullName>
    </recommendedName>
</protein>
<feature type="compositionally biased region" description="Polar residues" evidence="1">
    <location>
        <begin position="43"/>
        <end position="60"/>
    </location>
</feature>
<dbReference type="InterPro" id="IPR029063">
    <property type="entry name" value="SAM-dependent_MTases_sf"/>
</dbReference>
<dbReference type="GO" id="GO:0008757">
    <property type="term" value="F:S-adenosylmethionine-dependent methyltransferase activity"/>
    <property type="evidence" value="ECO:0007669"/>
    <property type="project" value="InterPro"/>
</dbReference>
<dbReference type="CDD" id="cd02440">
    <property type="entry name" value="AdoMet_MTases"/>
    <property type="match status" value="1"/>
</dbReference>
<dbReference type="Pfam" id="PF08241">
    <property type="entry name" value="Methyltransf_11"/>
    <property type="match status" value="1"/>
</dbReference>
<evidence type="ECO:0000256" key="1">
    <source>
        <dbReference type="SAM" id="MobiDB-lite"/>
    </source>
</evidence>